<accession>A0A7M1T0Q0</accession>
<organism evidence="1 2">
    <name type="scientific">Cruoricaptor ignavus</name>
    <dbReference type="NCBI Taxonomy" id="1118202"/>
    <lineage>
        <taxon>Bacteria</taxon>
        <taxon>Pseudomonadati</taxon>
        <taxon>Bacteroidota</taxon>
        <taxon>Flavobacteriia</taxon>
        <taxon>Flavobacteriales</taxon>
        <taxon>Weeksellaceae</taxon>
        <taxon>Cruoricaptor</taxon>
    </lineage>
</organism>
<evidence type="ECO:0000313" key="2">
    <source>
        <dbReference type="Proteomes" id="UP000593605"/>
    </source>
</evidence>
<name>A0A7M1T0Q0_9FLAO</name>
<dbReference type="GO" id="GO:0016740">
    <property type="term" value="F:transferase activity"/>
    <property type="evidence" value="ECO:0007669"/>
    <property type="project" value="UniProtKB-KW"/>
</dbReference>
<dbReference type="PANTHER" id="PTHR12526:SF634">
    <property type="entry name" value="BLL3361 PROTEIN"/>
    <property type="match status" value="1"/>
</dbReference>
<dbReference type="SUPFAM" id="SSF53756">
    <property type="entry name" value="UDP-Glycosyltransferase/glycogen phosphorylase"/>
    <property type="match status" value="1"/>
</dbReference>
<keyword evidence="1" id="KW-0808">Transferase</keyword>
<dbReference type="PANTHER" id="PTHR12526">
    <property type="entry name" value="GLYCOSYLTRANSFERASE"/>
    <property type="match status" value="1"/>
</dbReference>
<sequence length="334" mass="38675">MKILLPSEYRSPNSYFSCLVNEIAKESEIATEGQNFWTSNIPFNIVHIQWPEELFWWREVSQQDLKKLEERIIYWKNRNTKIVATLHNALPHRNHPNDRQLYDAVYQNADAIIHLGRRSFSLYPQANNFYVPHPNYNAQITVDPKPHERITFLSFGKIRKPEEEQQIVDAFLRLNRQDTALIITNSLLGKTPNFRKREFLKKRAYLKKSKMLAERNITFKTGQLSEQEINDYFNSADIIISPRTDSLNSGVVYMGMSFGKAVIGPNTGNINEILQTTGNPAFIPKNVESIAAAMQAAAEDFQKLGSRNKSFSDKEFSIEKVAKMHMDIYRDLLK</sequence>
<dbReference type="Proteomes" id="UP000593605">
    <property type="component" value="Chromosome"/>
</dbReference>
<dbReference type="EMBL" id="CP063145">
    <property type="protein sequence ID" value="QOR73379.1"/>
    <property type="molecule type" value="Genomic_DNA"/>
</dbReference>
<dbReference type="AlphaFoldDB" id="A0A7M1T0Q0"/>
<proteinExistence type="predicted"/>
<dbReference type="Pfam" id="PF13692">
    <property type="entry name" value="Glyco_trans_1_4"/>
    <property type="match status" value="1"/>
</dbReference>
<reference evidence="1 2" key="1">
    <citation type="submission" date="2020-10" db="EMBL/GenBank/DDBJ databases">
        <title>Complete genome of Cruoricapor ignavus strain M1214 isolated from the blood culture of a febrile patient.</title>
        <authorList>
            <person name="Guglielmino C.J.D."/>
        </authorList>
    </citation>
    <scope>NUCLEOTIDE SEQUENCE [LARGE SCALE GENOMIC DNA]</scope>
    <source>
        <strain evidence="1 2">M1214</strain>
    </source>
</reference>
<protein>
    <submittedName>
        <fullName evidence="1">Glycosyltransferase</fullName>
    </submittedName>
</protein>
<dbReference type="Gene3D" id="3.40.50.2000">
    <property type="entry name" value="Glycogen Phosphorylase B"/>
    <property type="match status" value="1"/>
</dbReference>
<dbReference type="RefSeq" id="WP_193439537.1">
    <property type="nucleotide sequence ID" value="NZ_CP063145.1"/>
</dbReference>
<evidence type="ECO:0000313" key="1">
    <source>
        <dbReference type="EMBL" id="QOR73379.1"/>
    </source>
</evidence>
<dbReference type="KEGG" id="civ:IMZ16_07530"/>
<gene>
    <name evidence="1" type="ORF">IMZ16_07530</name>
</gene>